<dbReference type="CDD" id="cd03784">
    <property type="entry name" value="GT1_Gtf-like"/>
    <property type="match status" value="1"/>
</dbReference>
<evidence type="ECO:0000256" key="1">
    <source>
        <dbReference type="ARBA" id="ARBA00009995"/>
    </source>
</evidence>
<evidence type="ECO:0000256" key="5">
    <source>
        <dbReference type="RuleBase" id="RU003718"/>
    </source>
</evidence>
<dbReference type="AlphaFoldDB" id="A0ABD2XKB2"/>
<dbReference type="Gene3D" id="3.40.50.2000">
    <property type="entry name" value="Glycogen Phosphorylase B"/>
    <property type="match status" value="2"/>
</dbReference>
<keyword evidence="2 5" id="KW-0328">Glycosyltransferase</keyword>
<dbReference type="FunFam" id="3.40.50.2000:FF:000050">
    <property type="entry name" value="UDP-glucuronosyltransferase"/>
    <property type="match status" value="1"/>
</dbReference>
<dbReference type="InterPro" id="IPR013087">
    <property type="entry name" value="Znf_C2H2_type"/>
</dbReference>
<dbReference type="GO" id="GO:0008270">
    <property type="term" value="F:zinc ion binding"/>
    <property type="evidence" value="ECO:0007669"/>
    <property type="project" value="UniProtKB-KW"/>
</dbReference>
<comment type="caution">
    <text evidence="8">The sequence shown here is derived from an EMBL/GenBank/DDBJ whole genome shotgun (WGS) entry which is preliminary data.</text>
</comment>
<dbReference type="InterPro" id="IPR035595">
    <property type="entry name" value="UDP_glycos_trans_CS"/>
</dbReference>
<evidence type="ECO:0000313" key="9">
    <source>
        <dbReference type="Proteomes" id="UP001627154"/>
    </source>
</evidence>
<keyword evidence="6" id="KW-0812">Transmembrane</keyword>
<dbReference type="Proteomes" id="UP001627154">
    <property type="component" value="Unassembled WGS sequence"/>
</dbReference>
<sequence>MHNGVTHKCDKCGQLFTGESRLKTHLESVHHSLHLYIVLSLKPIDGLRILGIFPQTFRSHFTMNERLMRGLAARGHRVDVYSHYPLKEPMENYTDHSIRTLNITTYLNNLHYERMLEWLGIVDMSLVLSQLGNPVCELMEQPVLKKLIDDPPSDPPYDVVITQPYTASCYLAFGRRLNIPLVTVETLSSTDWTYASMGNPRNLAIVPSVYGGQASPMTFVERLKNFFMTYYVEYGYYYFVRNQNALVKKYFGEDYPPVSELMKDVDLMLINYNHMLNGIKPLTPAIVPVGGLHIAEANNKLSERTQKFLDQSESGFVYFSFGSMVRIETFPKPMLEMFYNAFRKIAPTRVLWKIVKPEELPTGLPDNVLTETWLPQMEVLKHKNIRAFITHGGLMGTMEAIYNAVPMIGFPLFSDQYMNVDLYKRKGVAIKLEWSNITRESFEFALFEVLNNPLYKKEAKKLSLSFRDVPMSPMDTAAYWIEFVARNGKKSLRSPLVDMPWWQASLLDVYAAFLVVTIVALYTVKVIVRLLIILVTKVKSYFNKTKRD</sequence>
<dbReference type="SUPFAM" id="SSF53756">
    <property type="entry name" value="UDP-Glycosyltransferase/glycogen phosphorylase"/>
    <property type="match status" value="1"/>
</dbReference>
<dbReference type="PROSITE" id="PS50157">
    <property type="entry name" value="ZINC_FINGER_C2H2_2"/>
    <property type="match status" value="1"/>
</dbReference>
<comment type="similarity">
    <text evidence="1 5">Belongs to the UDP-glycosyltransferase family.</text>
</comment>
<keyword evidence="6" id="KW-0472">Membrane</keyword>
<name>A0ABD2XKB2_9HYME</name>
<keyword evidence="9" id="KW-1185">Reference proteome</keyword>
<keyword evidence="3 5" id="KW-0808">Transferase</keyword>
<dbReference type="PANTHER" id="PTHR48043:SF145">
    <property type="entry name" value="FI06409P-RELATED"/>
    <property type="match status" value="1"/>
</dbReference>
<evidence type="ECO:0000313" key="8">
    <source>
        <dbReference type="EMBL" id="KAL3405374.1"/>
    </source>
</evidence>
<dbReference type="PROSITE" id="PS00375">
    <property type="entry name" value="UDPGT"/>
    <property type="match status" value="1"/>
</dbReference>
<dbReference type="GO" id="GO:0016757">
    <property type="term" value="F:glycosyltransferase activity"/>
    <property type="evidence" value="ECO:0007669"/>
    <property type="project" value="UniProtKB-KW"/>
</dbReference>
<feature type="domain" description="C2H2-type" evidence="7">
    <location>
        <begin position="7"/>
        <end position="30"/>
    </location>
</feature>
<dbReference type="EMBL" id="JBJJXI010000021">
    <property type="protein sequence ID" value="KAL3405374.1"/>
    <property type="molecule type" value="Genomic_DNA"/>
</dbReference>
<keyword evidence="6" id="KW-1133">Transmembrane helix</keyword>
<keyword evidence="4" id="KW-0479">Metal-binding</keyword>
<gene>
    <name evidence="8" type="ORF">TKK_002390</name>
</gene>
<protein>
    <recommendedName>
        <fullName evidence="7">C2H2-type domain-containing protein</fullName>
    </recommendedName>
</protein>
<evidence type="ECO:0000256" key="4">
    <source>
        <dbReference type="PROSITE-ProRule" id="PRU00042"/>
    </source>
</evidence>
<keyword evidence="4" id="KW-0863">Zinc-finger</keyword>
<evidence type="ECO:0000259" key="7">
    <source>
        <dbReference type="PROSITE" id="PS50157"/>
    </source>
</evidence>
<evidence type="ECO:0000256" key="6">
    <source>
        <dbReference type="SAM" id="Phobius"/>
    </source>
</evidence>
<organism evidence="8 9">
    <name type="scientific">Trichogramma kaykai</name>
    <dbReference type="NCBI Taxonomy" id="54128"/>
    <lineage>
        <taxon>Eukaryota</taxon>
        <taxon>Metazoa</taxon>
        <taxon>Ecdysozoa</taxon>
        <taxon>Arthropoda</taxon>
        <taxon>Hexapoda</taxon>
        <taxon>Insecta</taxon>
        <taxon>Pterygota</taxon>
        <taxon>Neoptera</taxon>
        <taxon>Endopterygota</taxon>
        <taxon>Hymenoptera</taxon>
        <taxon>Apocrita</taxon>
        <taxon>Proctotrupomorpha</taxon>
        <taxon>Chalcidoidea</taxon>
        <taxon>Trichogrammatidae</taxon>
        <taxon>Trichogramma</taxon>
    </lineage>
</organism>
<reference evidence="8 9" key="1">
    <citation type="journal article" date="2024" name="bioRxiv">
        <title>A reference genome for Trichogramma kaykai: A tiny desert-dwelling parasitoid wasp with competing sex-ratio distorters.</title>
        <authorList>
            <person name="Culotta J."/>
            <person name="Lindsey A.R."/>
        </authorList>
    </citation>
    <scope>NUCLEOTIDE SEQUENCE [LARGE SCALE GENOMIC DNA]</scope>
    <source>
        <strain evidence="8 9">KSX58</strain>
    </source>
</reference>
<dbReference type="InterPro" id="IPR050271">
    <property type="entry name" value="UDP-glycosyltransferase"/>
</dbReference>
<keyword evidence="4" id="KW-0862">Zinc</keyword>
<evidence type="ECO:0000256" key="3">
    <source>
        <dbReference type="ARBA" id="ARBA00022679"/>
    </source>
</evidence>
<dbReference type="PANTHER" id="PTHR48043">
    <property type="entry name" value="EG:EG0003.4 PROTEIN-RELATED"/>
    <property type="match status" value="1"/>
</dbReference>
<evidence type="ECO:0000256" key="2">
    <source>
        <dbReference type="ARBA" id="ARBA00022676"/>
    </source>
</evidence>
<dbReference type="Pfam" id="PF00201">
    <property type="entry name" value="UDPGT"/>
    <property type="match status" value="1"/>
</dbReference>
<accession>A0ABD2XKB2</accession>
<dbReference type="InterPro" id="IPR002213">
    <property type="entry name" value="UDP_glucos_trans"/>
</dbReference>
<proteinExistence type="inferred from homology"/>
<feature type="transmembrane region" description="Helical" evidence="6">
    <location>
        <begin position="509"/>
        <end position="536"/>
    </location>
</feature>